<dbReference type="SUPFAM" id="SSF51735">
    <property type="entry name" value="NAD(P)-binding Rossmann-fold domains"/>
    <property type="match status" value="1"/>
</dbReference>
<reference evidence="7 8" key="1">
    <citation type="journal article" date="2015" name="Nat. Commun.">
        <title>Production of butyrate from lysine and the Amadori product fructoselysine by a human gut commensal.</title>
        <authorList>
            <person name="Bui T.P."/>
            <person name="Ritari J."/>
            <person name="Boeren S."/>
            <person name="de Waard P."/>
            <person name="Plugge C.M."/>
            <person name="de Vos W.M."/>
        </authorList>
    </citation>
    <scope>NUCLEOTIDE SEQUENCE [LARGE SCALE GENOMIC DNA]</scope>
    <source>
        <strain evidence="7 8">AF211</strain>
    </source>
</reference>
<sequence length="338" mass="37488">MMIAMKATVYGLREDERPLFAKEAERFPEIELVLTKEYVTEDSAALAEGADAILITAPCTITPALARRLHGAGVRYILTRSTGFGHIDRQAIQNYGIRAANVPAYSLNAVPEFCLLLTLNLLRNFKRESKMLEKKDFSLSGIQGKELGTMTVGLFGTGRLGTREAQLFKAMGCRVLAYNPHPREAAKPYVEYVTKETVLREAELIVLQCALNEENRHMINTETIAQMRDGVYLVNTARGGLMNFADVLDGLKSGKIAGLATDVYDHEETFVRKNCAGMDLGDPVMEELMGMENVILTPHIAFFTEAAIRDIIHTSLENLREFARTGGCSNEVYQAKQS</sequence>
<evidence type="ECO:0000256" key="2">
    <source>
        <dbReference type="ARBA" id="ARBA00023002"/>
    </source>
</evidence>
<dbReference type="InterPro" id="IPR006139">
    <property type="entry name" value="D-isomer_2_OHA_DH_cat_dom"/>
</dbReference>
<dbReference type="SUPFAM" id="SSF52283">
    <property type="entry name" value="Formate/glycerate dehydrogenase catalytic domain-like"/>
    <property type="match status" value="1"/>
</dbReference>
<keyword evidence="8" id="KW-1185">Reference proteome</keyword>
<dbReference type="GO" id="GO:0008720">
    <property type="term" value="F:D-lactate dehydrogenase (NAD+) activity"/>
    <property type="evidence" value="ECO:0007669"/>
    <property type="project" value="UniProtKB-EC"/>
</dbReference>
<organism evidence="7 8">
    <name type="scientific">Intestinimonas butyriciproducens</name>
    <dbReference type="NCBI Taxonomy" id="1297617"/>
    <lineage>
        <taxon>Bacteria</taxon>
        <taxon>Bacillati</taxon>
        <taxon>Bacillota</taxon>
        <taxon>Clostridia</taxon>
        <taxon>Eubacteriales</taxon>
        <taxon>Intestinimonas</taxon>
    </lineage>
</organism>
<dbReference type="Gene3D" id="3.40.50.720">
    <property type="entry name" value="NAD(P)-binding Rossmann-like Domain"/>
    <property type="match status" value="2"/>
</dbReference>
<dbReference type="KEGG" id="ibu:IB211_01040"/>
<dbReference type="EMBL" id="CP011307">
    <property type="protein sequence ID" value="ALP93433.1"/>
    <property type="molecule type" value="Genomic_DNA"/>
</dbReference>
<name>A0A0S2W2A1_9FIRM</name>
<dbReference type="EC" id="1.1.1.28" evidence="7"/>
<evidence type="ECO:0000259" key="6">
    <source>
        <dbReference type="Pfam" id="PF02826"/>
    </source>
</evidence>
<accession>A0A0S2W2A1</accession>
<evidence type="ECO:0000313" key="8">
    <source>
        <dbReference type="Proteomes" id="UP000064844"/>
    </source>
</evidence>
<dbReference type="PANTHER" id="PTHR43026:SF1">
    <property type="entry name" value="2-HYDROXYACID DEHYDROGENASE HOMOLOG 1-RELATED"/>
    <property type="match status" value="1"/>
</dbReference>
<evidence type="ECO:0000256" key="4">
    <source>
        <dbReference type="RuleBase" id="RU003719"/>
    </source>
</evidence>
<dbReference type="PATRIC" id="fig|1297617.4.peg.1060"/>
<dbReference type="PROSITE" id="PS00671">
    <property type="entry name" value="D_2_HYDROXYACID_DH_3"/>
    <property type="match status" value="1"/>
</dbReference>
<evidence type="ECO:0000259" key="5">
    <source>
        <dbReference type="Pfam" id="PF00389"/>
    </source>
</evidence>
<evidence type="ECO:0000256" key="3">
    <source>
        <dbReference type="ARBA" id="ARBA00023027"/>
    </source>
</evidence>
<dbReference type="eggNOG" id="COG1052">
    <property type="taxonomic scope" value="Bacteria"/>
</dbReference>
<feature type="domain" description="D-isomer specific 2-hydroxyacid dehydrogenase NAD-binding" evidence="6">
    <location>
        <begin position="117"/>
        <end position="301"/>
    </location>
</feature>
<evidence type="ECO:0000313" key="7">
    <source>
        <dbReference type="EMBL" id="ALP93433.1"/>
    </source>
</evidence>
<dbReference type="Pfam" id="PF02826">
    <property type="entry name" value="2-Hacid_dh_C"/>
    <property type="match status" value="1"/>
</dbReference>
<protein>
    <submittedName>
        <fullName evidence="7">D-lactate dehydrogenase</fullName>
        <ecNumber evidence="7">1.1.1.28</ecNumber>
    </submittedName>
</protein>
<dbReference type="InterPro" id="IPR029753">
    <property type="entry name" value="D-isomer_DH_CS"/>
</dbReference>
<comment type="similarity">
    <text evidence="1 4">Belongs to the D-isomer specific 2-hydroxyacid dehydrogenase family.</text>
</comment>
<feature type="domain" description="D-isomer specific 2-hydroxyacid dehydrogenase catalytic" evidence="5">
    <location>
        <begin position="13"/>
        <end position="332"/>
    </location>
</feature>
<dbReference type="STRING" id="1297617.IB211_01040"/>
<dbReference type="AlphaFoldDB" id="A0A0S2W2A1"/>
<evidence type="ECO:0000256" key="1">
    <source>
        <dbReference type="ARBA" id="ARBA00005854"/>
    </source>
</evidence>
<reference evidence="8" key="2">
    <citation type="submission" date="2015-04" db="EMBL/GenBank/DDBJ databases">
        <title>A butyrogenic pathway from the amino acid lysine in a human gut commensal.</title>
        <authorList>
            <person name="de Vos W.M."/>
            <person name="Bui N.T.P."/>
            <person name="Plugge C.M."/>
            <person name="Ritari J."/>
        </authorList>
    </citation>
    <scope>NUCLEOTIDE SEQUENCE [LARGE SCALE GENOMIC DNA]</scope>
    <source>
        <strain evidence="8">AF211</strain>
    </source>
</reference>
<dbReference type="InterPro" id="IPR006140">
    <property type="entry name" value="D-isomer_DH_NAD-bd"/>
</dbReference>
<gene>
    <name evidence="7" type="ORF">IB211_01040</name>
</gene>
<keyword evidence="2 4" id="KW-0560">Oxidoreductase</keyword>
<proteinExistence type="inferred from homology"/>
<dbReference type="GO" id="GO:0051287">
    <property type="term" value="F:NAD binding"/>
    <property type="evidence" value="ECO:0007669"/>
    <property type="project" value="InterPro"/>
</dbReference>
<dbReference type="Pfam" id="PF00389">
    <property type="entry name" value="2-Hacid_dh"/>
    <property type="match status" value="1"/>
</dbReference>
<keyword evidence="3" id="KW-0520">NAD</keyword>
<dbReference type="InterPro" id="IPR036291">
    <property type="entry name" value="NAD(P)-bd_dom_sf"/>
</dbReference>
<dbReference type="InterPro" id="IPR058205">
    <property type="entry name" value="D-LDH-like"/>
</dbReference>
<dbReference type="Proteomes" id="UP000064844">
    <property type="component" value="Chromosome"/>
</dbReference>
<dbReference type="PANTHER" id="PTHR43026">
    <property type="entry name" value="2-HYDROXYACID DEHYDROGENASE HOMOLOG 1-RELATED"/>
    <property type="match status" value="1"/>
</dbReference>